<dbReference type="EMBL" id="CP061169">
    <property type="protein sequence ID" value="QPZ40393.1"/>
    <property type="molecule type" value="Genomic_DNA"/>
</dbReference>
<sequence>MEVTAVDSNGAGDAHGGVLTAALLRGVALPDAVRRANVAAALVVTKVGPSTSPCADEIGCLLRA</sequence>
<accession>A0ABX6YNH3</accession>
<dbReference type="SUPFAM" id="SSF53613">
    <property type="entry name" value="Ribokinase-like"/>
    <property type="match status" value="1"/>
</dbReference>
<dbReference type="Proteomes" id="UP000662814">
    <property type="component" value="Chromosome"/>
</dbReference>
<feature type="domain" description="Carbohydrate kinase PfkB" evidence="1">
    <location>
        <begin position="2"/>
        <end position="52"/>
    </location>
</feature>
<gene>
    <name evidence="2" type="ORF">HCR76_16210</name>
</gene>
<reference evidence="2 3" key="1">
    <citation type="submission" date="2020-12" db="EMBL/GenBank/DDBJ databases">
        <title>Microbacterium sp. HY060.</title>
        <authorList>
            <person name="Zhou J."/>
        </authorList>
    </citation>
    <scope>NUCLEOTIDE SEQUENCE [LARGE SCALE GENOMIC DNA]</scope>
    <source>
        <strain evidence="2 3">HY60</strain>
    </source>
</reference>
<evidence type="ECO:0000313" key="3">
    <source>
        <dbReference type="Proteomes" id="UP000662814"/>
    </source>
</evidence>
<dbReference type="Pfam" id="PF00294">
    <property type="entry name" value="PfkB"/>
    <property type="match status" value="1"/>
</dbReference>
<protein>
    <recommendedName>
        <fullName evidence="1">Carbohydrate kinase PfkB domain-containing protein</fullName>
    </recommendedName>
</protein>
<evidence type="ECO:0000313" key="2">
    <source>
        <dbReference type="EMBL" id="QPZ40393.1"/>
    </source>
</evidence>
<proteinExistence type="predicted"/>
<dbReference type="Gene3D" id="3.40.1190.20">
    <property type="match status" value="1"/>
</dbReference>
<dbReference type="InterPro" id="IPR029056">
    <property type="entry name" value="Ribokinase-like"/>
</dbReference>
<dbReference type="RefSeq" id="WP_166988141.1">
    <property type="nucleotide sequence ID" value="NZ_CP061169.1"/>
</dbReference>
<dbReference type="InterPro" id="IPR011611">
    <property type="entry name" value="PfkB_dom"/>
</dbReference>
<keyword evidence="3" id="KW-1185">Reference proteome</keyword>
<organism evidence="2 3">
    <name type="scientific">Paramicrobacterium chengjingii</name>
    <dbReference type="NCBI Taxonomy" id="2769067"/>
    <lineage>
        <taxon>Bacteria</taxon>
        <taxon>Bacillati</taxon>
        <taxon>Actinomycetota</taxon>
        <taxon>Actinomycetes</taxon>
        <taxon>Micrococcales</taxon>
        <taxon>Microbacteriaceae</taxon>
        <taxon>Paramicrobacterium</taxon>
    </lineage>
</organism>
<evidence type="ECO:0000259" key="1">
    <source>
        <dbReference type="Pfam" id="PF00294"/>
    </source>
</evidence>
<name>A0ABX6YNH3_9MICO</name>